<evidence type="ECO:0000256" key="1">
    <source>
        <dbReference type="ARBA" id="ARBA00005031"/>
    </source>
</evidence>
<dbReference type="PANTHER" id="PTHR11902:SF1">
    <property type="entry name" value="ENOLASE"/>
    <property type="match status" value="1"/>
</dbReference>
<dbReference type="Pfam" id="PF00113">
    <property type="entry name" value="Enolase_C"/>
    <property type="match status" value="1"/>
</dbReference>
<dbReference type="GO" id="GO:0000287">
    <property type="term" value="F:magnesium ion binding"/>
    <property type="evidence" value="ECO:0007669"/>
    <property type="project" value="UniProtKB-UniRule"/>
</dbReference>
<dbReference type="SMART" id="SM01193">
    <property type="entry name" value="Enolase_N"/>
    <property type="match status" value="1"/>
</dbReference>
<feature type="binding site" evidence="9">
    <location>
        <position position="341"/>
    </location>
    <ligand>
        <name>(2R)-2-phosphoglycerate</name>
        <dbReference type="ChEBI" id="CHEBI:58289"/>
    </ligand>
</feature>
<evidence type="ECO:0000256" key="3">
    <source>
        <dbReference type="ARBA" id="ARBA00012058"/>
    </source>
</evidence>
<dbReference type="KEGG" id="afo:Afer_1589"/>
<keyword evidence="5 9" id="KW-0964">Secreted</keyword>
<feature type="active site" description="Proton donor" evidence="9 10">
    <location>
        <position position="209"/>
    </location>
</feature>
<dbReference type="EC" id="4.2.1.11" evidence="3 9"/>
<protein>
    <recommendedName>
        <fullName evidence="4 9">Enolase</fullName>
        <ecNumber evidence="3 9">4.2.1.11</ecNumber>
    </recommendedName>
    <alternativeName>
        <fullName evidence="9">2-phospho-D-glycerate hydro-lyase</fullName>
    </alternativeName>
    <alternativeName>
        <fullName evidence="9">2-phosphoglycerate dehydratase</fullName>
    </alternativeName>
</protein>
<feature type="binding site" evidence="11">
    <location>
        <position position="159"/>
    </location>
    <ligand>
        <name>substrate</name>
    </ligand>
</feature>
<dbReference type="EMBL" id="CP001631">
    <property type="protein sequence ID" value="ACU54511.1"/>
    <property type="molecule type" value="Genomic_DNA"/>
</dbReference>
<dbReference type="PANTHER" id="PTHR11902">
    <property type="entry name" value="ENOLASE"/>
    <property type="match status" value="1"/>
</dbReference>
<dbReference type="SMART" id="SM01192">
    <property type="entry name" value="Enolase_C"/>
    <property type="match status" value="1"/>
</dbReference>
<dbReference type="Gene3D" id="3.20.20.120">
    <property type="entry name" value="Enolase-like C-terminal domain"/>
    <property type="match status" value="1"/>
</dbReference>
<dbReference type="GO" id="GO:0006096">
    <property type="term" value="P:glycolytic process"/>
    <property type="evidence" value="ECO:0007669"/>
    <property type="project" value="UniProtKB-UniRule"/>
</dbReference>
<keyword evidence="8 9" id="KW-0456">Lyase</keyword>
<comment type="cofactor">
    <cofactor evidence="12">
        <name>Mg(2+)</name>
        <dbReference type="ChEBI" id="CHEBI:18420"/>
    </cofactor>
    <text evidence="12">Mg(2+) is required for catalysis and for stabilizing the dimer.</text>
</comment>
<evidence type="ECO:0000256" key="9">
    <source>
        <dbReference type="HAMAP-Rule" id="MF_00318"/>
    </source>
</evidence>
<comment type="similarity">
    <text evidence="2 9">Belongs to the enolase family.</text>
</comment>
<dbReference type="HOGENOM" id="CLU_031223_2_1_11"/>
<feature type="binding site" evidence="9 12">
    <location>
        <position position="289"/>
    </location>
    <ligand>
        <name>Mg(2+)</name>
        <dbReference type="ChEBI" id="CHEBI:18420"/>
    </ligand>
</feature>
<dbReference type="PROSITE" id="PS00164">
    <property type="entry name" value="ENOLASE"/>
    <property type="match status" value="1"/>
</dbReference>
<evidence type="ECO:0000313" key="16">
    <source>
        <dbReference type="Proteomes" id="UP000000771"/>
    </source>
</evidence>
<feature type="binding site" evidence="9 12">
    <location>
        <position position="316"/>
    </location>
    <ligand>
        <name>Mg(2+)</name>
        <dbReference type="ChEBI" id="CHEBI:18420"/>
    </ligand>
</feature>
<proteinExistence type="inferred from homology"/>
<evidence type="ECO:0000256" key="6">
    <source>
        <dbReference type="ARBA" id="ARBA00022842"/>
    </source>
</evidence>
<keyword evidence="16" id="KW-1185">Reference proteome</keyword>
<keyword evidence="9 12" id="KW-0479">Metal-binding</keyword>
<dbReference type="GO" id="GO:0004634">
    <property type="term" value="F:phosphopyruvate hydratase activity"/>
    <property type="evidence" value="ECO:0007669"/>
    <property type="project" value="UniProtKB-UniRule"/>
</dbReference>
<dbReference type="InterPro" id="IPR000941">
    <property type="entry name" value="Enolase"/>
</dbReference>
<reference evidence="15 16" key="1">
    <citation type="journal article" date="2009" name="Stand. Genomic Sci.">
        <title>Complete genome sequence of Acidimicrobium ferrooxidans type strain (ICP).</title>
        <authorList>
            <person name="Clum A."/>
            <person name="Nolan M."/>
            <person name="Lang E."/>
            <person name="Glavina Del Rio T."/>
            <person name="Tice H."/>
            <person name="Copeland A."/>
            <person name="Cheng J.F."/>
            <person name="Lucas S."/>
            <person name="Chen F."/>
            <person name="Bruce D."/>
            <person name="Goodwin L."/>
            <person name="Pitluck S."/>
            <person name="Ivanova N."/>
            <person name="Mavrommatis K."/>
            <person name="Mikhailova N."/>
            <person name="Pati A."/>
            <person name="Chen A."/>
            <person name="Palaniappan K."/>
            <person name="Goker M."/>
            <person name="Spring S."/>
            <person name="Land M."/>
            <person name="Hauser L."/>
            <person name="Chang Y.J."/>
            <person name="Jeffries C.C."/>
            <person name="Chain P."/>
            <person name="Bristow J."/>
            <person name="Eisen J.A."/>
            <person name="Markowitz V."/>
            <person name="Hugenholtz P."/>
            <person name="Kyrpides N.C."/>
            <person name="Klenk H.P."/>
            <person name="Lapidus A."/>
        </authorList>
    </citation>
    <scope>NUCLEOTIDE SEQUENCE [LARGE SCALE GENOMIC DNA]</scope>
    <source>
        <strain evidence="16">DSM 10331 / JCM 15462 / NBRC 103882 / ICP</strain>
    </source>
</reference>
<dbReference type="InterPro" id="IPR020811">
    <property type="entry name" value="Enolase_N"/>
</dbReference>
<feature type="domain" description="Enolase C-terminal TIM barrel" evidence="13">
    <location>
        <begin position="143"/>
        <end position="429"/>
    </location>
</feature>
<comment type="catalytic activity">
    <reaction evidence="9">
        <text>(2R)-2-phosphoglycerate = phosphoenolpyruvate + H2O</text>
        <dbReference type="Rhea" id="RHEA:10164"/>
        <dbReference type="ChEBI" id="CHEBI:15377"/>
        <dbReference type="ChEBI" id="CHEBI:58289"/>
        <dbReference type="ChEBI" id="CHEBI:58702"/>
        <dbReference type="EC" id="4.2.1.11"/>
    </reaction>
</comment>
<dbReference type="SFLD" id="SFLDG00178">
    <property type="entry name" value="enolase"/>
    <property type="match status" value="1"/>
</dbReference>
<dbReference type="GO" id="GO:0009986">
    <property type="term" value="C:cell surface"/>
    <property type="evidence" value="ECO:0007669"/>
    <property type="project" value="UniProtKB-SubCell"/>
</dbReference>
<dbReference type="Proteomes" id="UP000000771">
    <property type="component" value="Chromosome"/>
</dbReference>
<dbReference type="InterPro" id="IPR020809">
    <property type="entry name" value="Enolase_CS"/>
</dbReference>
<feature type="binding site" evidence="9">
    <location>
        <position position="371"/>
    </location>
    <ligand>
        <name>(2R)-2-phosphoglycerate</name>
        <dbReference type="ChEBI" id="CHEBI:58289"/>
    </ligand>
</feature>
<sequence length="429" mass="45236">MAAGTRTQIRSVEGFLALDSRANPTVGARVVLEGGAVGEAIVPSGASTGTHEAVERRDGGTEWNGKGVSGAIAAVGGELATMVVGMDATEQRLIDEAMIVADGTDDKHRIGANAMLAVSLATARAAAGALDVPLYRYLGGVGAHRLPVPMLNVINGGVHASNNLDIQEFLIIPHGAATFGEALRWGVEIYHRLRSELLAKGHSVAVGDEGGFAPDLGSHEEALELMVAAIEASGLVPGRDCSLGLDAAASEFWREGRYVMVGQGLELEADGLVEYMARLVDQFPIVSLEDAMAEEDWDGWSILTERLASRVQLVGDDIFVTNPGLLGKGIERGVANAILIKLNQIGTLTETLDVVDLATRSGYRSVISHRSGETEDTTIADLAVGLGTGQIKTGAPARSERAAKYNRLLAIERELGPGARYVDWTRAQR</sequence>
<feature type="binding site" evidence="9">
    <location>
        <position position="392"/>
    </location>
    <ligand>
        <name>(2R)-2-phosphoglycerate</name>
        <dbReference type="ChEBI" id="CHEBI:58289"/>
    </ligand>
</feature>
<name>C7M0K3_ACIFD</name>
<dbReference type="InterPro" id="IPR020810">
    <property type="entry name" value="Enolase_C"/>
</dbReference>
<feature type="binding site" evidence="9">
    <location>
        <position position="370"/>
    </location>
    <ligand>
        <name>(2R)-2-phosphoglycerate</name>
        <dbReference type="ChEBI" id="CHEBI:58289"/>
    </ligand>
</feature>
<dbReference type="CDD" id="cd03313">
    <property type="entry name" value="enolase"/>
    <property type="match status" value="1"/>
</dbReference>
<dbReference type="NCBIfam" id="TIGR01060">
    <property type="entry name" value="eno"/>
    <property type="match status" value="1"/>
</dbReference>
<evidence type="ECO:0000259" key="13">
    <source>
        <dbReference type="SMART" id="SM01192"/>
    </source>
</evidence>
<dbReference type="SFLD" id="SFLDS00001">
    <property type="entry name" value="Enolase"/>
    <property type="match status" value="1"/>
</dbReference>
<dbReference type="InterPro" id="IPR036849">
    <property type="entry name" value="Enolase-like_C_sf"/>
</dbReference>
<evidence type="ECO:0000256" key="11">
    <source>
        <dbReference type="PIRSR" id="PIRSR001400-2"/>
    </source>
</evidence>
<feature type="binding site" evidence="9">
    <location>
        <position position="167"/>
    </location>
    <ligand>
        <name>(2R)-2-phosphoglycerate</name>
        <dbReference type="ChEBI" id="CHEBI:58289"/>
    </ligand>
</feature>
<evidence type="ECO:0000256" key="10">
    <source>
        <dbReference type="PIRSR" id="PIRSR001400-1"/>
    </source>
</evidence>
<dbReference type="Gene3D" id="3.30.390.10">
    <property type="entry name" value="Enolase-like, N-terminal domain"/>
    <property type="match status" value="1"/>
</dbReference>
<gene>
    <name evidence="9" type="primary">eno</name>
    <name evidence="15" type="ordered locus">Afer_1589</name>
</gene>
<dbReference type="AlphaFoldDB" id="C7M0K3"/>
<evidence type="ECO:0000313" key="15">
    <source>
        <dbReference type="EMBL" id="ACU54511.1"/>
    </source>
</evidence>
<evidence type="ECO:0000256" key="12">
    <source>
        <dbReference type="PIRSR" id="PIRSR001400-3"/>
    </source>
</evidence>
<comment type="cofactor">
    <cofactor evidence="9">
        <name>Mg(2+)</name>
        <dbReference type="ChEBI" id="CHEBI:18420"/>
    </cofactor>
    <text evidence="9">Binds a second Mg(2+) ion via substrate during catalysis.</text>
</comment>
<dbReference type="SUPFAM" id="SSF54826">
    <property type="entry name" value="Enolase N-terminal domain-like"/>
    <property type="match status" value="1"/>
</dbReference>
<dbReference type="PIRSF" id="PIRSF001400">
    <property type="entry name" value="Enolase"/>
    <property type="match status" value="1"/>
</dbReference>
<dbReference type="SUPFAM" id="SSF51604">
    <property type="entry name" value="Enolase C-terminal domain-like"/>
    <property type="match status" value="1"/>
</dbReference>
<evidence type="ECO:0000256" key="5">
    <source>
        <dbReference type="ARBA" id="ARBA00022525"/>
    </source>
</evidence>
<evidence type="ECO:0000256" key="7">
    <source>
        <dbReference type="ARBA" id="ARBA00023152"/>
    </source>
</evidence>
<dbReference type="STRING" id="525909.Afer_1589"/>
<feature type="binding site" evidence="11">
    <location>
        <position position="316"/>
    </location>
    <ligand>
        <name>substrate</name>
    </ligand>
</feature>
<feature type="active site" description="Proton acceptor" evidence="9 10">
    <location>
        <position position="341"/>
    </location>
</feature>
<feature type="binding site" evidence="9 12">
    <location>
        <position position="246"/>
    </location>
    <ligand>
        <name>Mg(2+)</name>
        <dbReference type="ChEBI" id="CHEBI:18420"/>
    </ligand>
</feature>
<evidence type="ECO:0000256" key="8">
    <source>
        <dbReference type="ARBA" id="ARBA00023239"/>
    </source>
</evidence>
<feature type="binding site" evidence="11">
    <location>
        <position position="289"/>
    </location>
    <ligand>
        <name>substrate</name>
    </ligand>
</feature>
<dbReference type="PRINTS" id="PR00148">
    <property type="entry name" value="ENOLASE"/>
</dbReference>
<keyword evidence="9" id="KW-0963">Cytoplasm</keyword>
<dbReference type="InterPro" id="IPR029017">
    <property type="entry name" value="Enolase-like_N"/>
</dbReference>
<keyword evidence="6 9" id="KW-0460">Magnesium</keyword>
<dbReference type="UniPathway" id="UPA00109">
    <property type="reaction ID" value="UER00187"/>
</dbReference>
<dbReference type="HAMAP" id="MF_00318">
    <property type="entry name" value="Enolase"/>
    <property type="match status" value="1"/>
</dbReference>
<comment type="subcellular location">
    <subcellularLocation>
        <location evidence="9">Cytoplasm</location>
    </subcellularLocation>
    <subcellularLocation>
        <location evidence="9">Secreted</location>
    </subcellularLocation>
    <subcellularLocation>
        <location evidence="9">Cell surface</location>
    </subcellularLocation>
    <text evidence="9">Fractions of enolase are present in both the cytoplasm and on the cell surface.</text>
</comment>
<feature type="domain" description="Enolase N-terminal" evidence="14">
    <location>
        <begin position="9"/>
        <end position="138"/>
    </location>
</feature>
<feature type="binding site" evidence="11">
    <location>
        <begin position="368"/>
        <end position="371"/>
    </location>
    <ligand>
        <name>substrate</name>
    </ligand>
</feature>
<dbReference type="SFLD" id="SFLDF00002">
    <property type="entry name" value="enolase"/>
    <property type="match status" value="1"/>
</dbReference>
<keyword evidence="7 9" id="KW-0324">Glycolysis</keyword>
<dbReference type="RefSeq" id="WP_015798990.1">
    <property type="nucleotide sequence ID" value="NC_013124.1"/>
</dbReference>
<dbReference type="OrthoDB" id="9804716at2"/>
<evidence type="ECO:0000256" key="2">
    <source>
        <dbReference type="ARBA" id="ARBA00009604"/>
    </source>
</evidence>
<dbReference type="GO" id="GO:0000015">
    <property type="term" value="C:phosphopyruvate hydratase complex"/>
    <property type="evidence" value="ECO:0007669"/>
    <property type="project" value="InterPro"/>
</dbReference>
<evidence type="ECO:0000259" key="14">
    <source>
        <dbReference type="SMART" id="SM01193"/>
    </source>
</evidence>
<dbReference type="GO" id="GO:0005576">
    <property type="term" value="C:extracellular region"/>
    <property type="evidence" value="ECO:0007669"/>
    <property type="project" value="UniProtKB-SubCell"/>
</dbReference>
<dbReference type="Pfam" id="PF03952">
    <property type="entry name" value="Enolase_N"/>
    <property type="match status" value="1"/>
</dbReference>
<accession>C7M0K3</accession>
<feature type="binding site" evidence="11">
    <location>
        <position position="168"/>
    </location>
    <ligand>
        <name>substrate</name>
    </ligand>
</feature>
<organism evidence="15 16">
    <name type="scientific">Acidimicrobium ferrooxidans (strain DSM 10331 / JCM 15462 / NBRC 103882 / ICP)</name>
    <dbReference type="NCBI Taxonomy" id="525909"/>
    <lineage>
        <taxon>Bacteria</taxon>
        <taxon>Bacillati</taxon>
        <taxon>Actinomycetota</taxon>
        <taxon>Acidimicrobiia</taxon>
        <taxon>Acidimicrobiales</taxon>
        <taxon>Acidimicrobiaceae</taxon>
        <taxon>Acidimicrobium</taxon>
    </lineage>
</organism>
<evidence type="ECO:0000256" key="4">
    <source>
        <dbReference type="ARBA" id="ARBA00017068"/>
    </source>
</evidence>
<comment type="function">
    <text evidence="9">Catalyzes the reversible conversion of 2-phosphoglycerate (2-PG) into phosphoenolpyruvate (PEP). It is essential for the degradation of carbohydrates via glycolysis.</text>
</comment>
<dbReference type="eggNOG" id="COG0148">
    <property type="taxonomic scope" value="Bacteria"/>
</dbReference>
<feature type="binding site" evidence="11">
    <location>
        <position position="392"/>
    </location>
    <ligand>
        <name>substrate</name>
    </ligand>
</feature>
<comment type="pathway">
    <text evidence="1 9">Carbohydrate degradation; glycolysis; pyruvate from D-glyceraldehyde 3-phosphate: step 4/5.</text>
</comment>